<feature type="domain" description="Integrase catalytic" evidence="1">
    <location>
        <begin position="1"/>
        <end position="115"/>
    </location>
</feature>
<dbReference type="RefSeq" id="XP_015079806.1">
    <property type="nucleotide sequence ID" value="XM_015224320.1"/>
</dbReference>
<dbReference type="InterPro" id="IPR001584">
    <property type="entry name" value="Integrase_cat-core"/>
</dbReference>
<dbReference type="InterPro" id="IPR036397">
    <property type="entry name" value="RNaseH_sf"/>
</dbReference>
<gene>
    <name evidence="3" type="primary">LOC107023583</name>
</gene>
<accession>A0ABM1H3E6</accession>
<protein>
    <submittedName>
        <fullName evidence="3">Uncharacterized protein LOC107023583</fullName>
    </submittedName>
</protein>
<reference evidence="3" key="2">
    <citation type="submission" date="2025-08" db="UniProtKB">
        <authorList>
            <consortium name="RefSeq"/>
        </authorList>
    </citation>
    <scope>IDENTIFICATION</scope>
</reference>
<dbReference type="InterPro" id="IPR012337">
    <property type="entry name" value="RNaseH-like_sf"/>
</dbReference>
<name>A0ABM1H3E6_SOLPN</name>
<dbReference type="Gene3D" id="3.30.420.10">
    <property type="entry name" value="Ribonuclease H-like superfamily/Ribonuclease H"/>
    <property type="match status" value="1"/>
</dbReference>
<proteinExistence type="predicted"/>
<evidence type="ECO:0000313" key="2">
    <source>
        <dbReference type="Proteomes" id="UP000694930"/>
    </source>
</evidence>
<reference evidence="2" key="1">
    <citation type="journal article" date="2014" name="Nat. Genet.">
        <title>The genome of the stress-tolerant wild tomato species Solanum pennellii.</title>
        <authorList>
            <person name="Bolger A."/>
            <person name="Scossa F."/>
            <person name="Bolger M.E."/>
            <person name="Lanz C."/>
            <person name="Maumus F."/>
            <person name="Tohge T."/>
            <person name="Quesneville H."/>
            <person name="Alseekh S."/>
            <person name="Sorensen I."/>
            <person name="Lichtenstein G."/>
            <person name="Fich E.A."/>
            <person name="Conte M."/>
            <person name="Keller H."/>
            <person name="Schneeberger K."/>
            <person name="Schwacke R."/>
            <person name="Ofner I."/>
            <person name="Vrebalov J."/>
            <person name="Xu Y."/>
            <person name="Osorio S."/>
            <person name="Aflitos S.A."/>
            <person name="Schijlen E."/>
            <person name="Jimenez-Gomez J.M."/>
            <person name="Ryngajllo M."/>
            <person name="Kimura S."/>
            <person name="Kumar R."/>
            <person name="Koenig D."/>
            <person name="Headland L.R."/>
            <person name="Maloof J.N."/>
            <person name="Sinha N."/>
            <person name="van Ham R.C."/>
            <person name="Lankhorst R.K."/>
            <person name="Mao L."/>
            <person name="Vogel A."/>
            <person name="Arsova B."/>
            <person name="Panstruga R."/>
            <person name="Fei Z."/>
            <person name="Rose J.K."/>
            <person name="Zamir D."/>
            <person name="Carrari F."/>
            <person name="Giovannoni J.J."/>
            <person name="Weigel D."/>
            <person name="Usadel B."/>
            <person name="Fernie A.R."/>
        </authorList>
    </citation>
    <scope>NUCLEOTIDE SEQUENCE [LARGE SCALE GENOMIC DNA]</scope>
    <source>
        <strain evidence="2">cv. LA0716</strain>
    </source>
</reference>
<evidence type="ECO:0000259" key="1">
    <source>
        <dbReference type="PROSITE" id="PS50994"/>
    </source>
</evidence>
<dbReference type="SUPFAM" id="SSF53098">
    <property type="entry name" value="Ribonuclease H-like"/>
    <property type="match status" value="1"/>
</dbReference>
<evidence type="ECO:0000313" key="3">
    <source>
        <dbReference type="RefSeq" id="XP_015079806.1"/>
    </source>
</evidence>
<dbReference type="PROSITE" id="PS50994">
    <property type="entry name" value="INTEGRASE"/>
    <property type="match status" value="1"/>
</dbReference>
<sequence>MNEIVRLHGVLVSIIYDRGSQFTSRFWRSFQESLGTGVDLSTPFHPQTDGHFERTIQILEDMLRAFILDFGGWFEVGKANVLGLNLVQDKIQLIRQRLLTAQSIQKPYADKRRRDLVFTIGDKVILRVSPKKDVMRFGKRVFHVSMLRKYISDSYHVLEAPTIPIDENLTYEEEPVAMEKQVRRLRSKEIVSIKVLWRNHTTEEATCKLEKEMRDKYPLLFQSTSIHLF</sequence>
<dbReference type="PANTHER" id="PTHR46148:SF60">
    <property type="entry name" value="CHROMO DOMAIN-CONTAINING PROTEIN"/>
    <property type="match status" value="1"/>
</dbReference>
<dbReference type="GeneID" id="107023583"/>
<keyword evidence="2" id="KW-1185">Reference proteome</keyword>
<organism evidence="2 3">
    <name type="scientific">Solanum pennellii</name>
    <name type="common">Tomato</name>
    <name type="synonym">Lycopersicon pennellii</name>
    <dbReference type="NCBI Taxonomy" id="28526"/>
    <lineage>
        <taxon>Eukaryota</taxon>
        <taxon>Viridiplantae</taxon>
        <taxon>Streptophyta</taxon>
        <taxon>Embryophyta</taxon>
        <taxon>Tracheophyta</taxon>
        <taxon>Spermatophyta</taxon>
        <taxon>Magnoliopsida</taxon>
        <taxon>eudicotyledons</taxon>
        <taxon>Gunneridae</taxon>
        <taxon>Pentapetalae</taxon>
        <taxon>asterids</taxon>
        <taxon>lamiids</taxon>
        <taxon>Solanales</taxon>
        <taxon>Solanaceae</taxon>
        <taxon>Solanoideae</taxon>
        <taxon>Solaneae</taxon>
        <taxon>Solanum</taxon>
        <taxon>Solanum subgen. Lycopersicon</taxon>
    </lineage>
</organism>
<dbReference type="Proteomes" id="UP000694930">
    <property type="component" value="Chromosome 1"/>
</dbReference>
<dbReference type="PANTHER" id="PTHR46148">
    <property type="entry name" value="CHROMO DOMAIN-CONTAINING PROTEIN"/>
    <property type="match status" value="1"/>
</dbReference>